<dbReference type="EMBL" id="JACNJD010000370">
    <property type="protein sequence ID" value="MBC8179298.1"/>
    <property type="molecule type" value="Genomic_DNA"/>
</dbReference>
<dbReference type="AlphaFoldDB" id="A0A8J6N3H5"/>
<protein>
    <recommendedName>
        <fullName evidence="4">Endonuclease</fullName>
    </recommendedName>
</protein>
<keyword evidence="1" id="KW-0732">Signal</keyword>
<feature type="signal peptide" evidence="1">
    <location>
        <begin position="1"/>
        <end position="23"/>
    </location>
</feature>
<comment type="caution">
    <text evidence="2">The sequence shown here is derived from an EMBL/GenBank/DDBJ whole genome shotgun (WGS) entry which is preliminary data.</text>
</comment>
<accession>A0A8J6N3H5</accession>
<evidence type="ECO:0008006" key="4">
    <source>
        <dbReference type="Google" id="ProtNLM"/>
    </source>
</evidence>
<organism evidence="2 3">
    <name type="scientific">Candidatus Desulfacyla euxinica</name>
    <dbReference type="NCBI Taxonomy" id="2841693"/>
    <lineage>
        <taxon>Bacteria</taxon>
        <taxon>Deltaproteobacteria</taxon>
        <taxon>Candidatus Desulfacyla</taxon>
    </lineage>
</organism>
<feature type="chain" id="PRO_5035261630" description="Endonuclease" evidence="1">
    <location>
        <begin position="24"/>
        <end position="48"/>
    </location>
</feature>
<sequence length="48" mass="5025">MRRIGAAAARVLLPLAQAPGVAAAGPEFPIHIFTMNIPVHNDSSMRSA</sequence>
<gene>
    <name evidence="2" type="ORF">H8E19_17990</name>
</gene>
<proteinExistence type="predicted"/>
<dbReference type="Proteomes" id="UP000650524">
    <property type="component" value="Unassembled WGS sequence"/>
</dbReference>
<evidence type="ECO:0000313" key="3">
    <source>
        <dbReference type="Proteomes" id="UP000650524"/>
    </source>
</evidence>
<reference evidence="2 3" key="1">
    <citation type="submission" date="2020-08" db="EMBL/GenBank/DDBJ databases">
        <title>Bridging the membrane lipid divide: bacteria of the FCB group superphylum have the potential to synthesize archaeal ether lipids.</title>
        <authorList>
            <person name="Villanueva L."/>
            <person name="Von Meijenfeldt F.A.B."/>
            <person name="Westbye A.B."/>
            <person name="Yadav S."/>
            <person name="Hopmans E.C."/>
            <person name="Dutilh B.E."/>
            <person name="Sinninghe Damste J.S."/>
        </authorList>
    </citation>
    <scope>NUCLEOTIDE SEQUENCE [LARGE SCALE GENOMIC DNA]</scope>
    <source>
        <strain evidence="2">NIOZ-UU27</strain>
    </source>
</reference>
<evidence type="ECO:0000256" key="1">
    <source>
        <dbReference type="SAM" id="SignalP"/>
    </source>
</evidence>
<name>A0A8J6N3H5_9DELT</name>
<evidence type="ECO:0000313" key="2">
    <source>
        <dbReference type="EMBL" id="MBC8179298.1"/>
    </source>
</evidence>